<proteinExistence type="predicted"/>
<reference evidence="1 2" key="1">
    <citation type="journal article" date="2010" name="Nature">
        <title>Genome sequence of the palaeopolyploid soybean.</title>
        <authorList>
            <person name="Schmutz J."/>
            <person name="Cannon S.B."/>
            <person name="Schlueter J."/>
            <person name="Ma J."/>
            <person name="Mitros T."/>
            <person name="Nelson W."/>
            <person name="Hyten D.L."/>
            <person name="Song Q."/>
            <person name="Thelen J.J."/>
            <person name="Cheng J."/>
            <person name="Xu D."/>
            <person name="Hellsten U."/>
            <person name="May G.D."/>
            <person name="Yu Y."/>
            <person name="Sakurai T."/>
            <person name="Umezawa T."/>
            <person name="Bhattacharyya M.K."/>
            <person name="Sandhu D."/>
            <person name="Valliyodan B."/>
            <person name="Lindquist E."/>
            <person name="Peto M."/>
            <person name="Grant D."/>
            <person name="Shu S."/>
            <person name="Goodstein D."/>
            <person name="Barry K."/>
            <person name="Futrell-Griggs M."/>
            <person name="Abernathy B."/>
            <person name="Du J."/>
            <person name="Tian Z."/>
            <person name="Zhu L."/>
            <person name="Gill N."/>
            <person name="Joshi T."/>
            <person name="Libault M."/>
            <person name="Sethuraman A."/>
            <person name="Zhang X.-C."/>
            <person name="Shinozaki K."/>
            <person name="Nguyen H.T."/>
            <person name="Wing R.A."/>
            <person name="Cregan P."/>
            <person name="Specht J."/>
            <person name="Grimwood J."/>
            <person name="Rokhsar D."/>
            <person name="Stacey G."/>
            <person name="Shoemaker R.C."/>
            <person name="Jackson S.A."/>
        </authorList>
    </citation>
    <scope>NUCLEOTIDE SEQUENCE</scope>
    <source>
        <strain evidence="2">cv. Williams 82</strain>
        <tissue evidence="1">Callus</tissue>
    </source>
</reference>
<keyword evidence="3" id="KW-1185">Reference proteome</keyword>
<evidence type="ECO:0000313" key="3">
    <source>
        <dbReference type="Proteomes" id="UP000008827"/>
    </source>
</evidence>
<gene>
    <name evidence="1" type="ORF">GLYMA_15G108500</name>
</gene>
<protein>
    <submittedName>
        <fullName evidence="1 2">Uncharacterized protein</fullName>
    </submittedName>
</protein>
<evidence type="ECO:0000313" key="1">
    <source>
        <dbReference type="EMBL" id="KRH11441.1"/>
    </source>
</evidence>
<organism evidence="1">
    <name type="scientific">Glycine max</name>
    <name type="common">Soybean</name>
    <name type="synonym">Glycine hispida</name>
    <dbReference type="NCBI Taxonomy" id="3847"/>
    <lineage>
        <taxon>Eukaryota</taxon>
        <taxon>Viridiplantae</taxon>
        <taxon>Streptophyta</taxon>
        <taxon>Embryophyta</taxon>
        <taxon>Tracheophyta</taxon>
        <taxon>Spermatophyta</taxon>
        <taxon>Magnoliopsida</taxon>
        <taxon>eudicotyledons</taxon>
        <taxon>Gunneridae</taxon>
        <taxon>Pentapetalae</taxon>
        <taxon>rosids</taxon>
        <taxon>fabids</taxon>
        <taxon>Fabales</taxon>
        <taxon>Fabaceae</taxon>
        <taxon>Papilionoideae</taxon>
        <taxon>50 kb inversion clade</taxon>
        <taxon>NPAAA clade</taxon>
        <taxon>indigoferoid/millettioid clade</taxon>
        <taxon>Phaseoleae</taxon>
        <taxon>Glycine</taxon>
        <taxon>Glycine subgen. Soja</taxon>
    </lineage>
</organism>
<name>A0A0R0FZT8_SOYBN</name>
<dbReference type="EMBL" id="CM000848">
    <property type="protein sequence ID" value="KRH11441.1"/>
    <property type="molecule type" value="Genomic_DNA"/>
</dbReference>
<accession>A0A0R0FZT8</accession>
<evidence type="ECO:0000313" key="2">
    <source>
        <dbReference type="EnsemblPlants" id="KRH11441"/>
    </source>
</evidence>
<sequence length="82" mass="9468">MIMWVIRSSNDIYLRLCFKLVVFVDLYHDVFFFVHGPTVVVGDDESLSDQVLNNVFEYERVPYLFGFLVGAVDIEKMIGQGT</sequence>
<dbReference type="Gramene" id="KRH11441">
    <property type="protein sequence ID" value="KRH11441"/>
    <property type="gene ID" value="GLYMA_15G108500"/>
</dbReference>
<dbReference type="InParanoid" id="A0A0R0FZT8"/>
<dbReference type="EnsemblPlants" id="KRH11441">
    <property type="protein sequence ID" value="KRH11441"/>
    <property type="gene ID" value="GLYMA_15G108500"/>
</dbReference>
<dbReference type="Proteomes" id="UP000008827">
    <property type="component" value="Chromosome 15"/>
</dbReference>
<dbReference type="AlphaFoldDB" id="A0A0R0FZT8"/>
<reference evidence="1" key="3">
    <citation type="submission" date="2018-07" db="EMBL/GenBank/DDBJ databases">
        <title>WGS assembly of Glycine max.</title>
        <authorList>
            <person name="Schmutz J."/>
            <person name="Cannon S."/>
            <person name="Schlueter J."/>
            <person name="Ma J."/>
            <person name="Mitros T."/>
            <person name="Nelson W."/>
            <person name="Hyten D."/>
            <person name="Song Q."/>
            <person name="Thelen J."/>
            <person name="Cheng J."/>
            <person name="Xu D."/>
            <person name="Hellsten U."/>
            <person name="May G."/>
            <person name="Yu Y."/>
            <person name="Sakurai T."/>
            <person name="Umezawa T."/>
            <person name="Bhattacharyya M."/>
            <person name="Sandhu D."/>
            <person name="Valliyodan B."/>
            <person name="Lindquist E."/>
            <person name="Peto M."/>
            <person name="Grant D."/>
            <person name="Shu S."/>
            <person name="Goodstein D."/>
            <person name="Barry K."/>
            <person name="Futrell-Griggs M."/>
            <person name="Abernathy B."/>
            <person name="Du J."/>
            <person name="Tian Z."/>
            <person name="Zhu L."/>
            <person name="Gill N."/>
            <person name="Joshi T."/>
            <person name="Libault M."/>
            <person name="Sethuraman A."/>
            <person name="Zhang X."/>
            <person name="Shinozaki K."/>
            <person name="Nguyen H."/>
            <person name="Wing R."/>
            <person name="Cregan P."/>
            <person name="Specht J."/>
            <person name="Grimwood J."/>
            <person name="Rokhsar D."/>
            <person name="Stacey G."/>
            <person name="Shoemaker R."/>
            <person name="Jackson S."/>
        </authorList>
    </citation>
    <scope>NUCLEOTIDE SEQUENCE</scope>
    <source>
        <tissue evidence="1">Callus</tissue>
    </source>
</reference>
<reference evidence="2" key="2">
    <citation type="submission" date="2018-02" db="UniProtKB">
        <authorList>
            <consortium name="EnsemblPlants"/>
        </authorList>
    </citation>
    <scope>IDENTIFICATION</scope>
    <source>
        <strain evidence="2">Williams 82</strain>
    </source>
</reference>